<dbReference type="KEGG" id="ppe:PEPE_1029"/>
<dbReference type="AlphaFoldDB" id="Q03FD7"/>
<dbReference type="STRING" id="278197.PEPE_1029"/>
<proteinExistence type="predicted"/>
<dbReference type="HOGENOM" id="CLU_3412754_0_0_9"/>
<dbReference type="EMBL" id="CP000422">
    <property type="protein sequence ID" value="ABJ68085.1"/>
    <property type="molecule type" value="Genomic_DNA"/>
</dbReference>
<reference evidence="1 2" key="1">
    <citation type="journal article" date="2006" name="Proc. Natl. Acad. Sci. U.S.A.">
        <title>Comparative genomics of the lactic acid bacteria.</title>
        <authorList>
            <person name="Makarova K."/>
            <person name="Slesarev A."/>
            <person name="Wolf Y."/>
            <person name="Sorokin A."/>
            <person name="Mirkin B."/>
            <person name="Koonin E."/>
            <person name="Pavlov A."/>
            <person name="Pavlova N."/>
            <person name="Karamychev V."/>
            <person name="Polouchine N."/>
            <person name="Shakhova V."/>
            <person name="Grigoriev I."/>
            <person name="Lou Y."/>
            <person name="Rohksar D."/>
            <person name="Lucas S."/>
            <person name="Huang K."/>
            <person name="Goodstein D.M."/>
            <person name="Hawkins T."/>
            <person name="Plengvidhya V."/>
            <person name="Welker D."/>
            <person name="Hughes J."/>
            <person name="Goh Y."/>
            <person name="Benson A."/>
            <person name="Baldwin K."/>
            <person name="Lee J.H."/>
            <person name="Diaz-Muniz I."/>
            <person name="Dosti B."/>
            <person name="Smeianov V."/>
            <person name="Wechter W."/>
            <person name="Barabote R."/>
            <person name="Lorca G."/>
            <person name="Altermann E."/>
            <person name="Barrangou R."/>
            <person name="Ganesan B."/>
            <person name="Xie Y."/>
            <person name="Rawsthorne H."/>
            <person name="Tamir D."/>
            <person name="Parker C."/>
            <person name="Breidt F."/>
            <person name="Broadbent J."/>
            <person name="Hutkins R."/>
            <person name="O'Sullivan D."/>
            <person name="Steele J."/>
            <person name="Unlu G."/>
            <person name="Saier M."/>
            <person name="Klaenhammer T."/>
            <person name="Richardson P."/>
            <person name="Kozyavkin S."/>
            <person name="Weimer B."/>
            <person name="Mills D."/>
        </authorList>
    </citation>
    <scope>NUCLEOTIDE SEQUENCE [LARGE SCALE GENOMIC DNA]</scope>
    <source>
        <strain evidence="2">ATCC 25745 / CCUG 21536 / LMG 10740 / 183-1w</strain>
    </source>
</reference>
<protein>
    <submittedName>
        <fullName evidence="1">Uncharacterized protein</fullName>
    </submittedName>
</protein>
<sequence>MNKLVIMKDQQAVTTSLQVADGQTTLGA</sequence>
<organism evidence="1 2">
    <name type="scientific">Pediococcus pentosaceus (strain ATCC 25745 / CCUG 21536 / LMG 10740 / 183-1w)</name>
    <dbReference type="NCBI Taxonomy" id="278197"/>
    <lineage>
        <taxon>Bacteria</taxon>
        <taxon>Bacillati</taxon>
        <taxon>Bacillota</taxon>
        <taxon>Bacilli</taxon>
        <taxon>Lactobacillales</taxon>
        <taxon>Lactobacillaceae</taxon>
        <taxon>Pediococcus</taxon>
    </lineage>
</organism>
<name>Q03FD7_PEDPA</name>
<gene>
    <name evidence="1" type="ordered locus">PEPE_1029</name>
</gene>
<accession>Q03FD7</accession>
<dbReference type="Proteomes" id="UP000000773">
    <property type="component" value="Chromosome"/>
</dbReference>
<evidence type="ECO:0000313" key="2">
    <source>
        <dbReference type="Proteomes" id="UP000000773"/>
    </source>
</evidence>
<evidence type="ECO:0000313" key="1">
    <source>
        <dbReference type="EMBL" id="ABJ68085.1"/>
    </source>
</evidence>